<name>A0A9P7ECQ9_9AGAM</name>
<dbReference type="GeneID" id="64626782"/>
<proteinExistence type="predicted"/>
<dbReference type="Proteomes" id="UP000807769">
    <property type="component" value="Unassembled WGS sequence"/>
</dbReference>
<evidence type="ECO:0000313" key="2">
    <source>
        <dbReference type="EMBL" id="KAG1818074.1"/>
    </source>
</evidence>
<accession>A0A9P7ECQ9</accession>
<gene>
    <name evidence="2" type="ORF">BJ212DRAFT_1298923</name>
</gene>
<keyword evidence="3" id="KW-1185">Reference proteome</keyword>
<dbReference type="EMBL" id="JABBWG010000012">
    <property type="protein sequence ID" value="KAG1818074.1"/>
    <property type="molecule type" value="Genomic_DNA"/>
</dbReference>
<sequence length="698" mass="78328">MQQEKAITYKRHYQKITAVAKKTREHLDNAMQSISHLHHKNKSLTKQNHALVMHITHASAAKTHANEKAWNILATKAASTFSLKEKGMSTNVSCVMSINATINVVVEALGVEVEGDVSQCSIHRMVIEGGIAAETQLVDKITCARGILHEVNHTSETQLQGWKHQATEMYSTYNDVMEGHDAADIQDFAPKVKGILTDHAEDQKKLVCLFAEWKQECKQEVHGEKALTCLPLADVIHLLSEMMENVIETVGGYQQWDLLSPDEWQLHSSKAIHQLCMTFGEKEFASLSSAEKEAVDFFVWAGCCMHKELNVAKGGNTRMQAWWEQNGVDSPVLLMNKDNAAAASAGSSVAKDQAVQVSTGGGQKTLDLAGSVFYHKDDKKGQHYSLQYYLETELGFTSQWPDTSNTCYHSHGDAACKYLVHKSWYMQFLEIILFKKESWTHTNMEQNVFQGFLYVDLVLGPSTSHETATLDGRPFKHPEAFYAIQQIAQDQKNYPHLHCLLVTFLEGALDTWVCFCGEFTAGGVIDKSSTAQREMAYMKTTNDNNKGALGTVHTSLQQALHMSLSHLNSWFIYKKNMTGTYIQNFLQPGAQKRLLKQAHAANYDKEQVRKNKQLDVWRKEWQDAAEAKLTAVVPHLTLAEVEKLYVNEINLQIQWHRQFDKDVPAAKNTPSGKAKRVEHSMEQPDGSNNAQGMLGCLG</sequence>
<protein>
    <submittedName>
        <fullName evidence="2">Uncharacterized protein</fullName>
    </submittedName>
</protein>
<feature type="region of interest" description="Disordered" evidence="1">
    <location>
        <begin position="662"/>
        <end position="698"/>
    </location>
</feature>
<reference evidence="2" key="1">
    <citation type="journal article" date="2020" name="New Phytol.">
        <title>Comparative genomics reveals dynamic genome evolution in host specialist ectomycorrhizal fungi.</title>
        <authorList>
            <person name="Lofgren L.A."/>
            <person name="Nguyen N.H."/>
            <person name="Vilgalys R."/>
            <person name="Ruytinx J."/>
            <person name="Liao H.L."/>
            <person name="Branco S."/>
            <person name="Kuo A."/>
            <person name="LaButti K."/>
            <person name="Lipzen A."/>
            <person name="Andreopoulos W."/>
            <person name="Pangilinan J."/>
            <person name="Riley R."/>
            <person name="Hundley H."/>
            <person name="Na H."/>
            <person name="Barry K."/>
            <person name="Grigoriev I.V."/>
            <person name="Stajich J.E."/>
            <person name="Kennedy P.G."/>
        </authorList>
    </citation>
    <scope>NUCLEOTIDE SEQUENCE</scope>
    <source>
        <strain evidence="2">MN1</strain>
    </source>
</reference>
<dbReference type="AlphaFoldDB" id="A0A9P7ECQ9"/>
<evidence type="ECO:0000313" key="3">
    <source>
        <dbReference type="Proteomes" id="UP000807769"/>
    </source>
</evidence>
<dbReference type="RefSeq" id="XP_041194134.1">
    <property type="nucleotide sequence ID" value="XM_041332765.1"/>
</dbReference>
<dbReference type="OrthoDB" id="3052721at2759"/>
<evidence type="ECO:0000256" key="1">
    <source>
        <dbReference type="SAM" id="MobiDB-lite"/>
    </source>
</evidence>
<organism evidence="2 3">
    <name type="scientific">Suillus subaureus</name>
    <dbReference type="NCBI Taxonomy" id="48587"/>
    <lineage>
        <taxon>Eukaryota</taxon>
        <taxon>Fungi</taxon>
        <taxon>Dikarya</taxon>
        <taxon>Basidiomycota</taxon>
        <taxon>Agaricomycotina</taxon>
        <taxon>Agaricomycetes</taxon>
        <taxon>Agaricomycetidae</taxon>
        <taxon>Boletales</taxon>
        <taxon>Suillineae</taxon>
        <taxon>Suillaceae</taxon>
        <taxon>Suillus</taxon>
    </lineage>
</organism>
<comment type="caution">
    <text evidence="2">The sequence shown here is derived from an EMBL/GenBank/DDBJ whole genome shotgun (WGS) entry which is preliminary data.</text>
</comment>